<accession>A0A9X1TTD3</accession>
<dbReference type="Proteomes" id="UP001139411">
    <property type="component" value="Unassembled WGS sequence"/>
</dbReference>
<gene>
    <name evidence="1" type="ORF">L0661_07950</name>
</gene>
<comment type="caution">
    <text evidence="1">The sequence shown here is derived from an EMBL/GenBank/DDBJ whole genome shotgun (WGS) entry which is preliminary data.</text>
</comment>
<dbReference type="RefSeq" id="WP_235177392.1">
    <property type="nucleotide sequence ID" value="NZ_JAKFFV010000004.1"/>
</dbReference>
<proteinExistence type="predicted"/>
<sequence length="81" mass="8797">MGKGKDLFGYYNDLAKTKGPQSEESTYAGVLFQALLMVGERRVFELLEEADATGKKLQLQASAVPAGKDDCPDCIVLVNKD</sequence>
<reference evidence="1" key="1">
    <citation type="submission" date="2022-01" db="EMBL/GenBank/DDBJ databases">
        <title>Novel species in genus Dyadobacter.</title>
        <authorList>
            <person name="Ma C."/>
        </authorList>
    </citation>
    <scope>NUCLEOTIDE SEQUENCE</scope>
    <source>
        <strain evidence="1">CY357</strain>
    </source>
</reference>
<evidence type="ECO:0000313" key="2">
    <source>
        <dbReference type="Proteomes" id="UP001139411"/>
    </source>
</evidence>
<name>A0A9X1TTD3_9BACT</name>
<dbReference type="EMBL" id="JAKFFV010000004">
    <property type="protein sequence ID" value="MCF2498233.1"/>
    <property type="molecule type" value="Genomic_DNA"/>
</dbReference>
<organism evidence="1 2">
    <name type="scientific">Dyadobacter chenhuakuii</name>
    <dbReference type="NCBI Taxonomy" id="2909339"/>
    <lineage>
        <taxon>Bacteria</taxon>
        <taxon>Pseudomonadati</taxon>
        <taxon>Bacteroidota</taxon>
        <taxon>Cytophagia</taxon>
        <taxon>Cytophagales</taxon>
        <taxon>Spirosomataceae</taxon>
        <taxon>Dyadobacter</taxon>
    </lineage>
</organism>
<evidence type="ECO:0000313" key="1">
    <source>
        <dbReference type="EMBL" id="MCF2498233.1"/>
    </source>
</evidence>
<protein>
    <submittedName>
        <fullName evidence="1">Uncharacterized protein</fullName>
    </submittedName>
</protein>
<dbReference type="AlphaFoldDB" id="A0A9X1TTD3"/>